<dbReference type="GO" id="GO:0000422">
    <property type="term" value="P:autophagy of mitochondrion"/>
    <property type="evidence" value="ECO:0007669"/>
    <property type="project" value="TreeGrafter"/>
</dbReference>
<keyword evidence="9" id="KW-1185">Reference proteome</keyword>
<dbReference type="GO" id="GO:0060090">
    <property type="term" value="F:molecular adaptor activity"/>
    <property type="evidence" value="ECO:0007669"/>
    <property type="project" value="TreeGrafter"/>
</dbReference>
<protein>
    <recommendedName>
        <fullName evidence="2 6">Autophagy-related protein 17</fullName>
    </recommendedName>
</protein>
<evidence type="ECO:0000259" key="7">
    <source>
        <dbReference type="Pfam" id="PF04108"/>
    </source>
</evidence>
<dbReference type="GO" id="GO:1990316">
    <property type="term" value="C:Atg1/ULK1 kinase complex"/>
    <property type="evidence" value="ECO:0007669"/>
    <property type="project" value="TreeGrafter"/>
</dbReference>
<dbReference type="GO" id="GO:0034045">
    <property type="term" value="C:phagophore assembly site membrane"/>
    <property type="evidence" value="ECO:0007669"/>
    <property type="project" value="UniProtKB-SubCell"/>
</dbReference>
<comment type="subcellular location">
    <subcellularLocation>
        <location evidence="6">Cytoplasm</location>
    </subcellularLocation>
    <subcellularLocation>
        <location evidence="6">Preautophagosomal structure membrane</location>
        <topology evidence="6">Peripheral membrane protein</topology>
    </subcellularLocation>
</comment>
<accession>A0A9P6MYW3</accession>
<dbReference type="InterPro" id="IPR045326">
    <property type="entry name" value="ATG17-like_dom"/>
</dbReference>
<organism evidence="8 9">
    <name type="scientific">Entomortierella chlamydospora</name>
    <dbReference type="NCBI Taxonomy" id="101097"/>
    <lineage>
        <taxon>Eukaryota</taxon>
        <taxon>Fungi</taxon>
        <taxon>Fungi incertae sedis</taxon>
        <taxon>Mucoromycota</taxon>
        <taxon>Mortierellomycotina</taxon>
        <taxon>Mortierellomycetes</taxon>
        <taxon>Mortierellales</taxon>
        <taxon>Mortierellaceae</taxon>
        <taxon>Entomortierella</taxon>
    </lineage>
</organism>
<keyword evidence="3 6" id="KW-0963">Cytoplasm</keyword>
<dbReference type="Pfam" id="PF04108">
    <property type="entry name" value="ATG17_like"/>
    <property type="match status" value="1"/>
</dbReference>
<dbReference type="PANTHER" id="PTHR28005">
    <property type="entry name" value="AUTOPHAGY-RELATED PROTEIN 17"/>
    <property type="match status" value="1"/>
</dbReference>
<evidence type="ECO:0000256" key="6">
    <source>
        <dbReference type="RuleBase" id="RU368080"/>
    </source>
</evidence>
<feature type="domain" description="Autophagy protein ATG17-like" evidence="7">
    <location>
        <begin position="62"/>
        <end position="364"/>
    </location>
</feature>
<keyword evidence="5" id="KW-0472">Membrane</keyword>
<dbReference type="GO" id="GO:0034727">
    <property type="term" value="P:piecemeal microautophagy of the nucleus"/>
    <property type="evidence" value="ECO:0007669"/>
    <property type="project" value="TreeGrafter"/>
</dbReference>
<evidence type="ECO:0000313" key="8">
    <source>
        <dbReference type="EMBL" id="KAG0018720.1"/>
    </source>
</evidence>
<dbReference type="GO" id="GO:0000045">
    <property type="term" value="P:autophagosome assembly"/>
    <property type="evidence" value="ECO:0007669"/>
    <property type="project" value="TreeGrafter"/>
</dbReference>
<evidence type="ECO:0000256" key="4">
    <source>
        <dbReference type="ARBA" id="ARBA00023006"/>
    </source>
</evidence>
<reference evidence="8" key="1">
    <citation type="journal article" date="2020" name="Fungal Divers.">
        <title>Resolving the Mortierellaceae phylogeny through synthesis of multi-gene phylogenetics and phylogenomics.</title>
        <authorList>
            <person name="Vandepol N."/>
            <person name="Liber J."/>
            <person name="Desiro A."/>
            <person name="Na H."/>
            <person name="Kennedy M."/>
            <person name="Barry K."/>
            <person name="Grigoriev I.V."/>
            <person name="Miller A.N."/>
            <person name="O'Donnell K."/>
            <person name="Stajich J.E."/>
            <person name="Bonito G."/>
        </authorList>
    </citation>
    <scope>NUCLEOTIDE SEQUENCE</scope>
    <source>
        <strain evidence="8">NRRL 2769</strain>
    </source>
</reference>
<evidence type="ECO:0000256" key="2">
    <source>
        <dbReference type="ARBA" id="ARBA00013806"/>
    </source>
</evidence>
<keyword evidence="4 6" id="KW-0072">Autophagy</keyword>
<dbReference type="AlphaFoldDB" id="A0A9P6MYW3"/>
<dbReference type="InterPro" id="IPR007240">
    <property type="entry name" value="Atg17"/>
</dbReference>
<evidence type="ECO:0000256" key="5">
    <source>
        <dbReference type="ARBA" id="ARBA00023136"/>
    </source>
</evidence>
<dbReference type="GO" id="GO:0030295">
    <property type="term" value="F:protein kinase activator activity"/>
    <property type="evidence" value="ECO:0007669"/>
    <property type="project" value="TreeGrafter"/>
</dbReference>
<evidence type="ECO:0000256" key="3">
    <source>
        <dbReference type="ARBA" id="ARBA00022490"/>
    </source>
</evidence>
<sequence length="408" mass="46890">MDASARSFLLELMAKSKKGLSLAEQLCSQAREELDACQSHSYEIEKIYSKLCFVSRQIKVQITDLQRDLNNVSVRMDHALRALRNKEVDPEIQKARQEDKSLSPKPTILFDFLDEASLQRLLDESREHMQRILTTTDRLQELVNYFSNQRADFKGYLNNAIPLDESALTFAREKMQLQEQQTYTMAESLVSLANHYDQVTQVLTADIQPMQEELDVLESDTAEVLVIIEELEESLTLVQATSEAIGVQERQYATAYQEAIAFFKKIEALEPELAQLVEVFKLSETLEEDFDATEKLTSEINSLAIWYEEFHNSYGALTVEIVRRHKAHEARQRLVNEFIDRMEASYEDEMHNRAVFSERHGKFLPVDLCPAFADAPVQYEVISHGEWLLPMPTPATLKLTEGHSEFKG</sequence>
<proteinExistence type="inferred from homology"/>
<dbReference type="PANTHER" id="PTHR28005:SF1">
    <property type="entry name" value="AUTOPHAGY-RELATED PROTEIN 17"/>
    <property type="match status" value="1"/>
</dbReference>
<dbReference type="Proteomes" id="UP000703661">
    <property type="component" value="Unassembled WGS sequence"/>
</dbReference>
<comment type="similarity">
    <text evidence="1 6">Belongs to the ATG17 family.</text>
</comment>
<dbReference type="EMBL" id="JAAAID010000340">
    <property type="protein sequence ID" value="KAG0018720.1"/>
    <property type="molecule type" value="Genomic_DNA"/>
</dbReference>
<evidence type="ECO:0000256" key="1">
    <source>
        <dbReference type="ARBA" id="ARBA00006259"/>
    </source>
</evidence>
<evidence type="ECO:0000313" key="9">
    <source>
        <dbReference type="Proteomes" id="UP000703661"/>
    </source>
</evidence>
<gene>
    <name evidence="8" type="primary">ATG17</name>
    <name evidence="8" type="ORF">BGZ80_006843</name>
</gene>
<comment type="caution">
    <text evidence="8">The sequence shown here is derived from an EMBL/GenBank/DDBJ whole genome shotgun (WGS) entry which is preliminary data.</text>
</comment>
<comment type="function">
    <text evidence="6">Autophagy-specific protein that functions in response to autophagy-inducing signals as a scaffold to recruit other ATG proteins to organize preautophagosomal structure (PAS) formation. Modulates the timing and magnitude of the autophagy response, such as the size of the sequestering vesicles. Plays particularly a role in pexophagy and nucleophagy.</text>
</comment>
<name>A0A9P6MYW3_9FUNG</name>